<proteinExistence type="inferred from homology"/>
<dbReference type="EMBL" id="JBHTLP010000007">
    <property type="protein sequence ID" value="MFD1141116.1"/>
    <property type="molecule type" value="Genomic_DNA"/>
</dbReference>
<evidence type="ECO:0000256" key="5">
    <source>
        <dbReference type="ARBA" id="ARBA00022989"/>
    </source>
</evidence>
<dbReference type="InterPro" id="IPR032808">
    <property type="entry name" value="DoxX"/>
</dbReference>
<organism evidence="8 9">
    <name type="scientific">Larkinella insperata</name>
    <dbReference type="NCBI Taxonomy" id="332158"/>
    <lineage>
        <taxon>Bacteria</taxon>
        <taxon>Pseudomonadati</taxon>
        <taxon>Bacteroidota</taxon>
        <taxon>Cytophagia</taxon>
        <taxon>Cytophagales</taxon>
        <taxon>Spirosomataceae</taxon>
        <taxon>Larkinella</taxon>
    </lineage>
</organism>
<keyword evidence="6 7" id="KW-0472">Membrane</keyword>
<feature type="transmembrane region" description="Helical" evidence="7">
    <location>
        <begin position="81"/>
        <end position="98"/>
    </location>
</feature>
<evidence type="ECO:0000256" key="4">
    <source>
        <dbReference type="ARBA" id="ARBA00022692"/>
    </source>
</evidence>
<accession>A0ABW3Q7C4</accession>
<evidence type="ECO:0000256" key="1">
    <source>
        <dbReference type="ARBA" id="ARBA00004651"/>
    </source>
</evidence>
<evidence type="ECO:0000256" key="2">
    <source>
        <dbReference type="ARBA" id="ARBA00006679"/>
    </source>
</evidence>
<protein>
    <submittedName>
        <fullName evidence="8">DoxX family protein</fullName>
    </submittedName>
</protein>
<dbReference type="Pfam" id="PF07681">
    <property type="entry name" value="DoxX"/>
    <property type="match status" value="1"/>
</dbReference>
<evidence type="ECO:0000313" key="8">
    <source>
        <dbReference type="EMBL" id="MFD1141116.1"/>
    </source>
</evidence>
<evidence type="ECO:0000256" key="3">
    <source>
        <dbReference type="ARBA" id="ARBA00022475"/>
    </source>
</evidence>
<feature type="transmembrane region" description="Helical" evidence="7">
    <location>
        <begin position="50"/>
        <end position="74"/>
    </location>
</feature>
<name>A0ABW3Q7C4_9BACT</name>
<feature type="transmembrane region" description="Helical" evidence="7">
    <location>
        <begin position="104"/>
        <end position="129"/>
    </location>
</feature>
<evidence type="ECO:0000256" key="7">
    <source>
        <dbReference type="SAM" id="Phobius"/>
    </source>
</evidence>
<evidence type="ECO:0000256" key="6">
    <source>
        <dbReference type="ARBA" id="ARBA00023136"/>
    </source>
</evidence>
<dbReference type="PANTHER" id="PTHR33452:SF1">
    <property type="entry name" value="INNER MEMBRANE PROTEIN YPHA-RELATED"/>
    <property type="match status" value="1"/>
</dbReference>
<evidence type="ECO:0000313" key="9">
    <source>
        <dbReference type="Proteomes" id="UP001597116"/>
    </source>
</evidence>
<comment type="similarity">
    <text evidence="2">Belongs to the DoxX family.</text>
</comment>
<comment type="caution">
    <text evidence="8">The sequence shown here is derived from an EMBL/GenBank/DDBJ whole genome shotgun (WGS) entry which is preliminary data.</text>
</comment>
<feature type="transmembrane region" description="Helical" evidence="7">
    <location>
        <begin position="12"/>
        <end position="30"/>
    </location>
</feature>
<dbReference type="InterPro" id="IPR051907">
    <property type="entry name" value="DoxX-like_oxidoreductase"/>
</dbReference>
<keyword evidence="9" id="KW-1185">Reference proteome</keyword>
<keyword evidence="3" id="KW-1003">Cell membrane</keyword>
<keyword evidence="4 7" id="KW-0812">Transmembrane</keyword>
<keyword evidence="5 7" id="KW-1133">Transmembrane helix</keyword>
<reference evidence="9" key="1">
    <citation type="journal article" date="2019" name="Int. J. Syst. Evol. Microbiol.">
        <title>The Global Catalogue of Microorganisms (GCM) 10K type strain sequencing project: providing services to taxonomists for standard genome sequencing and annotation.</title>
        <authorList>
            <consortium name="The Broad Institute Genomics Platform"/>
            <consortium name="The Broad Institute Genome Sequencing Center for Infectious Disease"/>
            <person name="Wu L."/>
            <person name="Ma J."/>
        </authorList>
    </citation>
    <scope>NUCLEOTIDE SEQUENCE [LARGE SCALE GENOMIC DNA]</scope>
    <source>
        <strain evidence="9">CCUG 55608</strain>
    </source>
</reference>
<gene>
    <name evidence="8" type="ORF">ACFQ4C_08355</name>
</gene>
<comment type="subcellular location">
    <subcellularLocation>
        <location evidence="1">Cell membrane</location>
        <topology evidence="1">Multi-pass membrane protein</topology>
    </subcellularLocation>
</comment>
<dbReference type="Proteomes" id="UP001597116">
    <property type="component" value="Unassembled WGS sequence"/>
</dbReference>
<dbReference type="RefSeq" id="WP_379884161.1">
    <property type="nucleotide sequence ID" value="NZ_JBHTLP010000007.1"/>
</dbReference>
<dbReference type="PANTHER" id="PTHR33452">
    <property type="entry name" value="OXIDOREDUCTASE CATD-RELATED"/>
    <property type="match status" value="1"/>
</dbReference>
<sequence>MSFLQPTHYTSWTVNSAALWLRLGLGVAMIPHGYDKLTHFAEYQSSFMQFLGLSDSVSLALAIGAEFICSILLMMGLLTRLALIPLVITALVIVFVAHEGDIAGYGAAGFALCIGYMTSLLLGPGTYSLDAIVFKPRRLF</sequence>